<dbReference type="Pfam" id="PF00172">
    <property type="entry name" value="Zn_clus"/>
    <property type="match status" value="1"/>
</dbReference>
<dbReference type="InParanoid" id="C8VAH7"/>
<dbReference type="OMA" id="GGQPCRS"/>
<proteinExistence type="predicted"/>
<dbReference type="AlphaFoldDB" id="C8VAH7"/>
<dbReference type="GO" id="GO:0003677">
    <property type="term" value="F:DNA binding"/>
    <property type="evidence" value="ECO:0007669"/>
    <property type="project" value="UniProtKB-KW"/>
</dbReference>
<dbReference type="EMBL" id="BN001303">
    <property type="protein sequence ID" value="CBF78367.1"/>
    <property type="molecule type" value="Genomic_DNA"/>
</dbReference>
<organism evidence="8 9">
    <name type="scientific">Emericella nidulans (strain FGSC A4 / ATCC 38163 / CBS 112.46 / NRRL 194 / M139)</name>
    <name type="common">Aspergillus nidulans</name>
    <dbReference type="NCBI Taxonomy" id="227321"/>
    <lineage>
        <taxon>Eukaryota</taxon>
        <taxon>Fungi</taxon>
        <taxon>Dikarya</taxon>
        <taxon>Ascomycota</taxon>
        <taxon>Pezizomycotina</taxon>
        <taxon>Eurotiomycetes</taxon>
        <taxon>Eurotiomycetidae</taxon>
        <taxon>Eurotiales</taxon>
        <taxon>Aspergillaceae</taxon>
        <taxon>Aspergillus</taxon>
        <taxon>Aspergillus subgen. Nidulantes</taxon>
    </lineage>
</organism>
<dbReference type="GeneID" id="2868473"/>
<evidence type="ECO:0000256" key="5">
    <source>
        <dbReference type="ARBA" id="ARBA00023242"/>
    </source>
</evidence>
<accession>C8VAH7</accession>
<dbReference type="PROSITE" id="PS50048">
    <property type="entry name" value="ZN2_CY6_FUNGAL_2"/>
    <property type="match status" value="1"/>
</dbReference>
<dbReference type="HOGENOM" id="CLU_016574_7_0_1"/>
<dbReference type="GO" id="GO:0008270">
    <property type="term" value="F:zinc ion binding"/>
    <property type="evidence" value="ECO:0007669"/>
    <property type="project" value="InterPro"/>
</dbReference>
<dbReference type="VEuPathDB" id="FungiDB:AN8596"/>
<evidence type="ECO:0000256" key="4">
    <source>
        <dbReference type="ARBA" id="ARBA00023163"/>
    </source>
</evidence>
<feature type="compositionally biased region" description="Polar residues" evidence="6">
    <location>
        <begin position="461"/>
        <end position="483"/>
    </location>
</feature>
<dbReference type="SMART" id="SM00066">
    <property type="entry name" value="GAL4"/>
    <property type="match status" value="1"/>
</dbReference>
<dbReference type="KEGG" id="ani:ANIA_08596"/>
<dbReference type="InterPro" id="IPR036864">
    <property type="entry name" value="Zn2-C6_fun-type_DNA-bd_sf"/>
</dbReference>
<evidence type="ECO:0000256" key="3">
    <source>
        <dbReference type="ARBA" id="ARBA00023125"/>
    </source>
</evidence>
<dbReference type="RefSeq" id="XP_681865.2">
    <property type="nucleotide sequence ID" value="XM_676773.2"/>
</dbReference>
<dbReference type="FunCoup" id="C8VAH7">
    <property type="interactions" value="532"/>
</dbReference>
<dbReference type="Gene3D" id="4.10.240.10">
    <property type="entry name" value="Zn(2)-C6 fungal-type DNA-binding domain"/>
    <property type="match status" value="1"/>
</dbReference>
<reference evidence="9" key="2">
    <citation type="journal article" date="2009" name="Fungal Genet. Biol.">
        <title>The 2008 update of the Aspergillus nidulans genome annotation: a community effort.</title>
        <authorList>
            <person name="Wortman J.R."/>
            <person name="Gilsenan J.M."/>
            <person name="Joardar V."/>
            <person name="Deegan J."/>
            <person name="Clutterbuck J."/>
            <person name="Andersen M.R."/>
            <person name="Archer D."/>
            <person name="Bencina M."/>
            <person name="Braus G."/>
            <person name="Coutinho P."/>
            <person name="von Dohren H."/>
            <person name="Doonan J."/>
            <person name="Driessen A.J."/>
            <person name="Durek P."/>
            <person name="Espeso E."/>
            <person name="Fekete E."/>
            <person name="Flipphi M."/>
            <person name="Estrada C.G."/>
            <person name="Geysens S."/>
            <person name="Goldman G."/>
            <person name="de Groot P.W."/>
            <person name="Hansen K."/>
            <person name="Harris S.D."/>
            <person name="Heinekamp T."/>
            <person name="Helmstaedt K."/>
            <person name="Henrissat B."/>
            <person name="Hofmann G."/>
            <person name="Homan T."/>
            <person name="Horio T."/>
            <person name="Horiuchi H."/>
            <person name="James S."/>
            <person name="Jones M."/>
            <person name="Karaffa L."/>
            <person name="Karanyi Z."/>
            <person name="Kato M."/>
            <person name="Keller N."/>
            <person name="Kelly D.E."/>
            <person name="Kiel J.A."/>
            <person name="Kim J.M."/>
            <person name="van der Klei I.J."/>
            <person name="Klis F.M."/>
            <person name="Kovalchuk A."/>
            <person name="Krasevec N."/>
            <person name="Kubicek C.P."/>
            <person name="Liu B."/>
            <person name="Maccabe A."/>
            <person name="Meyer V."/>
            <person name="Mirabito P."/>
            <person name="Miskei M."/>
            <person name="Mos M."/>
            <person name="Mullins J."/>
            <person name="Nelson D.R."/>
            <person name="Nielsen J."/>
            <person name="Oakley B.R."/>
            <person name="Osmani S.A."/>
            <person name="Pakula T."/>
            <person name="Paszewski A."/>
            <person name="Paulsen I."/>
            <person name="Pilsyk S."/>
            <person name="Pocsi I."/>
            <person name="Punt P.J."/>
            <person name="Ram A.F."/>
            <person name="Ren Q."/>
            <person name="Robellet X."/>
            <person name="Robson G."/>
            <person name="Seiboth B."/>
            <person name="van Solingen P."/>
            <person name="Specht T."/>
            <person name="Sun J."/>
            <person name="Taheri-Talesh N."/>
            <person name="Takeshita N."/>
            <person name="Ussery D."/>
            <person name="vanKuyk P.A."/>
            <person name="Visser H."/>
            <person name="van de Vondervoort P.J."/>
            <person name="de Vries R.P."/>
            <person name="Walton J."/>
            <person name="Xiang X."/>
            <person name="Xiong Y."/>
            <person name="Zeng A.P."/>
            <person name="Brandt B.W."/>
            <person name="Cornell M.J."/>
            <person name="van den Hondel C.A."/>
            <person name="Visser J."/>
            <person name="Oliver S.G."/>
            <person name="Turner G."/>
        </authorList>
    </citation>
    <scope>GENOME REANNOTATION</scope>
    <source>
        <strain evidence="9">FGSC A4 / ATCC 38163 / CBS 112.46 / NRRL 194 / M139</strain>
    </source>
</reference>
<evidence type="ECO:0000256" key="6">
    <source>
        <dbReference type="SAM" id="MobiDB-lite"/>
    </source>
</evidence>
<evidence type="ECO:0000313" key="8">
    <source>
        <dbReference type="EMBL" id="CBF78367.1"/>
    </source>
</evidence>
<dbReference type="OrthoDB" id="2740448at2759"/>
<keyword evidence="3" id="KW-0238">DNA-binding</keyword>
<sequence>MNPSRGAVTKKACDGCKVRKVRCGGGNPCTPCLNARIHCILTLTKARCSVPLSAIAPVLYIYHVRMYPVWPIVDVDDLIANLQQDPENKDHERFALATSIAAATMAQLRLGGSTSDRSVTADVLAAECLEARRRLDYRSRVNLDNVRTAFFLHVYYENQQPGGSESVLYLREAITMAQMMYLHREASYPSLAAEEQKIRRRVLWLLFVTERGVCILHKLPVILKTDTAMPETDADDEVLPAFLKLLTLFRLFEQSRMFDIVEDYHLGLEPPVSSSAATAATFDEMFQDKSPDGFGTLDRVSDVQRADICVTRHWMRILAWKALSHSSTGRQPSSDCFLSPVFPLIVGKDLVSVVYRLPRVALQAHGLGMQLKLYEIATSLADAVTSTAAVPDTSRWDQESRPSNILTRLHSILSALTGGENSTLVDILYGKIAKAHYMHSAPILPAPSNGNNKPNRKSKTARATCTEDSVTATDFSQNESNETGDAIDWPSGLLTTVDQPASDDSTPTRYHGPRGLQPVQL</sequence>
<dbReference type="InterPro" id="IPR001138">
    <property type="entry name" value="Zn2Cys6_DnaBD"/>
</dbReference>
<keyword evidence="5" id="KW-0539">Nucleus</keyword>
<dbReference type="PANTHER" id="PTHR31668">
    <property type="entry name" value="GLUCOSE TRANSPORT TRANSCRIPTION REGULATOR RGT1-RELATED-RELATED"/>
    <property type="match status" value="1"/>
</dbReference>
<evidence type="ECO:0000259" key="7">
    <source>
        <dbReference type="PROSITE" id="PS50048"/>
    </source>
</evidence>
<feature type="domain" description="Zn(2)-C6 fungal-type" evidence="7">
    <location>
        <begin position="12"/>
        <end position="41"/>
    </location>
</feature>
<dbReference type="CDD" id="cd00067">
    <property type="entry name" value="GAL4"/>
    <property type="match status" value="1"/>
</dbReference>
<feature type="compositionally biased region" description="Polar residues" evidence="6">
    <location>
        <begin position="493"/>
        <end position="508"/>
    </location>
</feature>
<keyword evidence="4" id="KW-0804">Transcription</keyword>
<keyword evidence="1" id="KW-0479">Metal-binding</keyword>
<dbReference type="PANTHER" id="PTHR31668:SF28">
    <property type="entry name" value="ZN(II)2CYS6 TRANSCRIPTION FACTOR (EUROFUNG)"/>
    <property type="match status" value="1"/>
</dbReference>
<reference evidence="9" key="1">
    <citation type="journal article" date="2005" name="Nature">
        <title>Sequencing of Aspergillus nidulans and comparative analysis with A. fumigatus and A. oryzae.</title>
        <authorList>
            <person name="Galagan J.E."/>
            <person name="Calvo S.E."/>
            <person name="Cuomo C."/>
            <person name="Ma L.J."/>
            <person name="Wortman J.R."/>
            <person name="Batzoglou S."/>
            <person name="Lee S.I."/>
            <person name="Basturkmen M."/>
            <person name="Spevak C.C."/>
            <person name="Clutterbuck J."/>
            <person name="Kapitonov V."/>
            <person name="Jurka J."/>
            <person name="Scazzocchio C."/>
            <person name="Farman M."/>
            <person name="Butler J."/>
            <person name="Purcell S."/>
            <person name="Harris S."/>
            <person name="Braus G.H."/>
            <person name="Draht O."/>
            <person name="Busch S."/>
            <person name="D'Enfert C."/>
            <person name="Bouchier C."/>
            <person name="Goldman G.H."/>
            <person name="Bell-Pedersen D."/>
            <person name="Griffiths-Jones S."/>
            <person name="Doonan J.H."/>
            <person name="Yu J."/>
            <person name="Vienken K."/>
            <person name="Pain A."/>
            <person name="Freitag M."/>
            <person name="Selker E.U."/>
            <person name="Archer D.B."/>
            <person name="Penalva M.A."/>
            <person name="Oakley B.R."/>
            <person name="Momany M."/>
            <person name="Tanaka T."/>
            <person name="Kumagai T."/>
            <person name="Asai K."/>
            <person name="Machida M."/>
            <person name="Nierman W.C."/>
            <person name="Denning D.W."/>
            <person name="Caddick M."/>
            <person name="Hynes M."/>
            <person name="Paoletti M."/>
            <person name="Fischer R."/>
            <person name="Miller B."/>
            <person name="Dyer P."/>
            <person name="Sachs M.S."/>
            <person name="Osmani S.A."/>
            <person name="Birren B.W."/>
        </authorList>
    </citation>
    <scope>NUCLEOTIDE SEQUENCE [LARGE SCALE GENOMIC DNA]</scope>
    <source>
        <strain evidence="9">FGSC A4 / ATCC 38163 / CBS 112.46 / NRRL 194 / M139</strain>
    </source>
</reference>
<keyword evidence="9" id="KW-1185">Reference proteome</keyword>
<name>C8VAH7_EMENI</name>
<dbReference type="Proteomes" id="UP000000560">
    <property type="component" value="Chromosome III"/>
</dbReference>
<gene>
    <name evidence="8" type="ORF">ANIA_08596</name>
</gene>
<evidence type="ECO:0000313" key="9">
    <source>
        <dbReference type="Proteomes" id="UP000000560"/>
    </source>
</evidence>
<dbReference type="InterPro" id="IPR050797">
    <property type="entry name" value="Carb_Metab_Trans_Reg"/>
</dbReference>
<dbReference type="CDD" id="cd12148">
    <property type="entry name" value="fungal_TF_MHR"/>
    <property type="match status" value="1"/>
</dbReference>
<keyword evidence="2" id="KW-0805">Transcription regulation</keyword>
<feature type="region of interest" description="Disordered" evidence="6">
    <location>
        <begin position="442"/>
        <end position="521"/>
    </location>
</feature>
<dbReference type="PROSITE" id="PS00463">
    <property type="entry name" value="ZN2_CY6_FUNGAL_1"/>
    <property type="match status" value="1"/>
</dbReference>
<dbReference type="eggNOG" id="ENOG502S2FW">
    <property type="taxonomic scope" value="Eukaryota"/>
</dbReference>
<dbReference type="GO" id="GO:0006351">
    <property type="term" value="P:DNA-templated transcription"/>
    <property type="evidence" value="ECO:0007669"/>
    <property type="project" value="InterPro"/>
</dbReference>
<dbReference type="InterPro" id="IPR007219">
    <property type="entry name" value="XnlR_reg_dom"/>
</dbReference>
<protein>
    <submittedName>
        <fullName evidence="8">Zn(II)2Cys6 transcription factor (Eurofung)</fullName>
    </submittedName>
</protein>
<evidence type="ECO:0000256" key="1">
    <source>
        <dbReference type="ARBA" id="ARBA00022723"/>
    </source>
</evidence>
<evidence type="ECO:0000256" key="2">
    <source>
        <dbReference type="ARBA" id="ARBA00023015"/>
    </source>
</evidence>
<dbReference type="Pfam" id="PF04082">
    <property type="entry name" value="Fungal_trans"/>
    <property type="match status" value="1"/>
</dbReference>
<dbReference type="GO" id="GO:0000981">
    <property type="term" value="F:DNA-binding transcription factor activity, RNA polymerase II-specific"/>
    <property type="evidence" value="ECO:0007669"/>
    <property type="project" value="InterPro"/>
</dbReference>
<dbReference type="SUPFAM" id="SSF57701">
    <property type="entry name" value="Zn2/Cys6 DNA-binding domain"/>
    <property type="match status" value="1"/>
</dbReference>